<feature type="domain" description="Disease resistance protein winged helix" evidence="8">
    <location>
        <begin position="431"/>
        <end position="498"/>
    </location>
</feature>
<dbReference type="Gene3D" id="3.40.50.300">
    <property type="entry name" value="P-loop containing nucleotide triphosphate hydrolases"/>
    <property type="match status" value="1"/>
</dbReference>
<dbReference type="FunFam" id="3.40.50.300:FF:001091">
    <property type="entry name" value="Probable disease resistance protein At1g61300"/>
    <property type="match status" value="1"/>
</dbReference>
<evidence type="ECO:0000259" key="9">
    <source>
        <dbReference type="Pfam" id="PF25019"/>
    </source>
</evidence>
<feature type="domain" description="NB-ARC" evidence="6">
    <location>
        <begin position="174"/>
        <end position="347"/>
    </location>
</feature>
<evidence type="ECO:0000256" key="4">
    <source>
        <dbReference type="ARBA" id="ARBA00022821"/>
    </source>
</evidence>
<dbReference type="Gene3D" id="3.80.10.10">
    <property type="entry name" value="Ribonuclease Inhibitor"/>
    <property type="match status" value="3"/>
</dbReference>
<keyword evidence="4" id="KW-0611">Plant defense</keyword>
<dbReference type="Pfam" id="PF00931">
    <property type="entry name" value="NB-ARC"/>
    <property type="match status" value="1"/>
</dbReference>
<keyword evidence="5" id="KW-0067">ATP-binding</keyword>
<dbReference type="Gene3D" id="1.10.8.430">
    <property type="entry name" value="Helical domain of apoptotic protease-activating factors"/>
    <property type="match status" value="1"/>
</dbReference>
<dbReference type="InterPro" id="IPR042197">
    <property type="entry name" value="Apaf_helical"/>
</dbReference>
<evidence type="ECO:0000256" key="2">
    <source>
        <dbReference type="ARBA" id="ARBA00022737"/>
    </source>
</evidence>
<protein>
    <submittedName>
        <fullName evidence="10">Disease resistance protein</fullName>
    </submittedName>
</protein>
<comment type="caution">
    <text evidence="10">The sequence shown here is derived from an EMBL/GenBank/DDBJ whole genome shotgun (WGS) entry which is preliminary data.</text>
</comment>
<dbReference type="Gene3D" id="1.10.10.10">
    <property type="entry name" value="Winged helix-like DNA-binding domain superfamily/Winged helix DNA-binding domain"/>
    <property type="match status" value="1"/>
</dbReference>
<dbReference type="GO" id="GO:0006952">
    <property type="term" value="P:defense response"/>
    <property type="evidence" value="ECO:0007669"/>
    <property type="project" value="UniProtKB-KW"/>
</dbReference>
<dbReference type="EMBL" id="JARAOO010000012">
    <property type="protein sequence ID" value="KAJ7949557.1"/>
    <property type="molecule type" value="Genomic_DNA"/>
</dbReference>
<dbReference type="InterPro" id="IPR002182">
    <property type="entry name" value="NB-ARC"/>
</dbReference>
<dbReference type="PANTHER" id="PTHR36766">
    <property type="entry name" value="PLANT BROAD-SPECTRUM MILDEW RESISTANCE PROTEIN RPW8"/>
    <property type="match status" value="1"/>
</dbReference>
<organism evidence="10 11">
    <name type="scientific">Quillaja saponaria</name>
    <name type="common">Soap bark tree</name>
    <dbReference type="NCBI Taxonomy" id="32244"/>
    <lineage>
        <taxon>Eukaryota</taxon>
        <taxon>Viridiplantae</taxon>
        <taxon>Streptophyta</taxon>
        <taxon>Embryophyta</taxon>
        <taxon>Tracheophyta</taxon>
        <taxon>Spermatophyta</taxon>
        <taxon>Magnoliopsida</taxon>
        <taxon>eudicotyledons</taxon>
        <taxon>Gunneridae</taxon>
        <taxon>Pentapetalae</taxon>
        <taxon>rosids</taxon>
        <taxon>fabids</taxon>
        <taxon>Fabales</taxon>
        <taxon>Quillajaceae</taxon>
        <taxon>Quillaja</taxon>
    </lineage>
</organism>
<dbReference type="AlphaFoldDB" id="A0AAD7PBZ8"/>
<feature type="domain" description="R13L1/DRL21-like LRR repeat region" evidence="9">
    <location>
        <begin position="686"/>
        <end position="810"/>
    </location>
</feature>
<dbReference type="InterPro" id="IPR032675">
    <property type="entry name" value="LRR_dom_sf"/>
</dbReference>
<proteinExistence type="predicted"/>
<dbReference type="Pfam" id="PF25019">
    <property type="entry name" value="LRR_R13L1-DRL21"/>
    <property type="match status" value="1"/>
</dbReference>
<evidence type="ECO:0000256" key="1">
    <source>
        <dbReference type="ARBA" id="ARBA00022614"/>
    </source>
</evidence>
<evidence type="ECO:0000259" key="7">
    <source>
        <dbReference type="Pfam" id="PF18052"/>
    </source>
</evidence>
<dbReference type="PANTHER" id="PTHR36766:SF31">
    <property type="entry name" value="DISEASE RESISTANCE RPP13-LIKE PROTEIN 1"/>
    <property type="match status" value="1"/>
</dbReference>
<reference evidence="10" key="1">
    <citation type="journal article" date="2023" name="Science">
        <title>Elucidation of the pathway for biosynthesis of saponin adjuvants from the soapbark tree.</title>
        <authorList>
            <person name="Reed J."/>
            <person name="Orme A."/>
            <person name="El-Demerdash A."/>
            <person name="Owen C."/>
            <person name="Martin L.B.B."/>
            <person name="Misra R.C."/>
            <person name="Kikuchi S."/>
            <person name="Rejzek M."/>
            <person name="Martin A.C."/>
            <person name="Harkess A."/>
            <person name="Leebens-Mack J."/>
            <person name="Louveau T."/>
            <person name="Stephenson M.J."/>
            <person name="Osbourn A."/>
        </authorList>
    </citation>
    <scope>NUCLEOTIDE SEQUENCE</scope>
    <source>
        <strain evidence="10">S10</strain>
    </source>
</reference>
<dbReference type="SUPFAM" id="SSF52540">
    <property type="entry name" value="P-loop containing nucleoside triphosphate hydrolases"/>
    <property type="match status" value="1"/>
</dbReference>
<dbReference type="Proteomes" id="UP001163823">
    <property type="component" value="Chromosome 12"/>
</dbReference>
<dbReference type="GO" id="GO:0051707">
    <property type="term" value="P:response to other organism"/>
    <property type="evidence" value="ECO:0007669"/>
    <property type="project" value="UniProtKB-ARBA"/>
</dbReference>
<dbReference type="InterPro" id="IPR056789">
    <property type="entry name" value="LRR_R13L1-DRL21"/>
</dbReference>
<dbReference type="FunFam" id="1.10.10.10:FF:000322">
    <property type="entry name" value="Probable disease resistance protein At1g63360"/>
    <property type="match status" value="1"/>
</dbReference>
<evidence type="ECO:0000259" key="6">
    <source>
        <dbReference type="Pfam" id="PF00931"/>
    </source>
</evidence>
<evidence type="ECO:0000256" key="3">
    <source>
        <dbReference type="ARBA" id="ARBA00022741"/>
    </source>
</evidence>
<name>A0AAD7PBZ8_QUISA</name>
<dbReference type="PRINTS" id="PR00364">
    <property type="entry name" value="DISEASERSIST"/>
</dbReference>
<keyword evidence="2" id="KW-0677">Repeat</keyword>
<dbReference type="GO" id="GO:0043531">
    <property type="term" value="F:ADP binding"/>
    <property type="evidence" value="ECO:0007669"/>
    <property type="project" value="InterPro"/>
</dbReference>
<keyword evidence="3" id="KW-0547">Nucleotide-binding</keyword>
<dbReference type="InterPro" id="IPR027417">
    <property type="entry name" value="P-loop_NTPase"/>
</dbReference>
<dbReference type="GO" id="GO:0005524">
    <property type="term" value="F:ATP binding"/>
    <property type="evidence" value="ECO:0007669"/>
    <property type="project" value="UniProtKB-KW"/>
</dbReference>
<keyword evidence="1" id="KW-0433">Leucine-rich repeat</keyword>
<dbReference type="KEGG" id="qsa:O6P43_029882"/>
<dbReference type="Pfam" id="PF23559">
    <property type="entry name" value="WHD_DRP"/>
    <property type="match status" value="1"/>
</dbReference>
<dbReference type="Gene3D" id="1.20.5.4130">
    <property type="match status" value="1"/>
</dbReference>
<evidence type="ECO:0000313" key="11">
    <source>
        <dbReference type="Proteomes" id="UP001163823"/>
    </source>
</evidence>
<evidence type="ECO:0000313" key="10">
    <source>
        <dbReference type="EMBL" id="KAJ7949557.1"/>
    </source>
</evidence>
<dbReference type="SUPFAM" id="SSF52058">
    <property type="entry name" value="L domain-like"/>
    <property type="match status" value="2"/>
</dbReference>
<dbReference type="InterPro" id="IPR058922">
    <property type="entry name" value="WHD_DRP"/>
</dbReference>
<feature type="domain" description="Disease resistance N-terminal" evidence="7">
    <location>
        <begin position="10"/>
        <end position="99"/>
    </location>
</feature>
<sequence length="1184" mass="134908">MAGELVGGAFLSAFLQVAFDRLASREIVDYVQGRKLKEGLLKKLKITLLSINQLLDDAEEKQIRNPNVKEWLHELKDAVFDAEDLLDDIATEYELEMTTSKVRKFFTNASLTQFDKEIEQRIGEVLDNLEHLAKQKDVLGLTEGIGVGAGVGGKLTKRMPTTSLLDESSVYGRDDDKEAIMKLLLSDDVRGSQPPVISIVGMGGMGKTTLAQLVYNHQKVKDHFVLKAWVCISEEFDVINMTKTILEALNVSINDSNNLNLLQHKLKEKLDEKKFLLVLDDVWNQNSTCWELFWTPFNYGAQGSKILVTTRSEKVAKVMHSVPLYHLHQLCREESWKLFVHNAFRNTDPSAYPYLEVIGRNIVDKCEGLPLAIKTLGGMLYAKFSEEEWGKILKSDIWDLSDDESNIIPALSLSYHYLPSSLKRCFAYCSIFPKDYEFNKKELVHLWMAEGLLPQSKKSKRMEEVGEEYFQNLASMSFFQLSDDGGCFVMHDLLNDLAKSVAGDFYFRLEGDCIQDIPQETRHLSFSRSFSDSFVRFKPICNCNRLRSFIALDRSMLYGYLPSKLIHDLIPTLKCMRVLSFSGYIEISELPDSIGNLKHLRYLNLCNTGIRKLPDSICMLHNLQTLKLTGCWSLTELPSDMQKLVNLRHLEFTYFQIRYMPLHMGKLKHLLTLTAFYVGKSSETGINQLGQLSQLQDTLSILQLQNVVDPMEALEANLKNREYLKKLELVWNGNNEDSQKERDVLERLQPYKNLKILTVKGYGGTRFPEWIGDCSSLPNIVHLELTNSKYCLSLPTIGQLPSLKELSISSFDGIEVIGPEFYGNSTLSITPPFRSLETLKFEGMVSWEKWYCFQGENETAGVFACLQEIQIKNCPRLTEHLPPYLPSLRKLMIFGCQQLMVPFPRVPSLCVLQLGTCEKMWRLEEVLLTNTTCLEELFISDSDSLGPQWPKWGFSNNSLRTLFIQHCDSLLSLSLDLFPNLHKLELSSCENLETLSASEGLEKLQELKLIHLKNLKSLPEHMNTNLSALQFLRLQNCPQLESFPVGGIPSNLSDIFIMNCPKLVACRMEWGLQHALCSLRYFSIVGDDTESFPEEGLLPDNIRTLRISGFPNLKSIDYKGLLHLKSLETLSISHCPSLLCFPDEALPKSLSSLEIMRCPLLKKRCEKEKGEDWHKIAHIPHILI</sequence>
<dbReference type="InterPro" id="IPR041118">
    <property type="entry name" value="Rx_N"/>
</dbReference>
<evidence type="ECO:0000259" key="8">
    <source>
        <dbReference type="Pfam" id="PF23559"/>
    </source>
</evidence>
<dbReference type="Pfam" id="PF18052">
    <property type="entry name" value="Rx_N"/>
    <property type="match status" value="1"/>
</dbReference>
<keyword evidence="11" id="KW-1185">Reference proteome</keyword>
<dbReference type="InterPro" id="IPR036388">
    <property type="entry name" value="WH-like_DNA-bd_sf"/>
</dbReference>
<gene>
    <name evidence="10" type="ORF">O6P43_029882</name>
</gene>
<evidence type="ECO:0000256" key="5">
    <source>
        <dbReference type="ARBA" id="ARBA00022840"/>
    </source>
</evidence>
<accession>A0AAD7PBZ8</accession>